<dbReference type="PANTHER" id="PTHR40942">
    <property type="match status" value="1"/>
</dbReference>
<organism evidence="10 11">
    <name type="scientific">Rubrivivax gelatinosus (strain NBRC 100245 / IL144)</name>
    <dbReference type="NCBI Taxonomy" id="983917"/>
    <lineage>
        <taxon>Bacteria</taxon>
        <taxon>Pseudomonadati</taxon>
        <taxon>Pseudomonadota</taxon>
        <taxon>Betaproteobacteria</taxon>
        <taxon>Burkholderiales</taxon>
        <taxon>Sphaerotilaceae</taxon>
        <taxon>Rubrivivax</taxon>
    </lineage>
</organism>
<evidence type="ECO:0000256" key="8">
    <source>
        <dbReference type="ARBA" id="ARBA00049417"/>
    </source>
</evidence>
<dbReference type="Proteomes" id="UP000007883">
    <property type="component" value="Chromosome"/>
</dbReference>
<gene>
    <name evidence="10" type="primary">apaH</name>
    <name evidence="10" type="ordered locus">RGE_18220</name>
</gene>
<name>I0HQ76_RUBGI</name>
<evidence type="ECO:0000256" key="5">
    <source>
        <dbReference type="ARBA" id="ARBA00031248"/>
    </source>
</evidence>
<dbReference type="PIRSF" id="PIRSF000903">
    <property type="entry name" value="B5n-ttraPtase_sm"/>
    <property type="match status" value="1"/>
</dbReference>
<evidence type="ECO:0000256" key="4">
    <source>
        <dbReference type="ARBA" id="ARBA00022801"/>
    </source>
</evidence>
<dbReference type="PANTHER" id="PTHR40942:SF4">
    <property type="entry name" value="CYTOCHROME C5"/>
    <property type="match status" value="1"/>
</dbReference>
<dbReference type="SUPFAM" id="SSF56300">
    <property type="entry name" value="Metallo-dependent phosphatases"/>
    <property type="match status" value="1"/>
</dbReference>
<protein>
    <recommendedName>
        <fullName evidence="3">bis(5'-nucleosyl)-tetraphosphatase (symmetrical)</fullName>
        <ecNumber evidence="3">3.6.1.41</ecNumber>
    </recommendedName>
    <alternativeName>
        <fullName evidence="6">Ap4A hydrolase</fullName>
    </alternativeName>
    <alternativeName>
        <fullName evidence="5">Diadenosine 5',5'''-P1,P4-tetraphosphate pyrophosphohydrolase</fullName>
    </alternativeName>
    <alternativeName>
        <fullName evidence="7">Diadenosine tetraphosphatase</fullName>
    </alternativeName>
</protein>
<sequence>MIYLAGDVQGCADALEQLLADIGFSPSRDRLVVLGDLVNRGPANLAVLRRLRELGDAAVCLLGNHDLHTLAVAHGVRALHRNDTLGEILAAPDAAAWVDWLRHRPLAHVEAGWLCVHAGVVPQWDAAQTLALAAEVQACLCGPELEAFLQRMYGNEPARWDDALAGTDRLRFVVNTLTRIRFCRADGTLDFKTKDGAAEAPPGLMPWFEVPGRRSAGEPIAFGHWSTLGLVIEPELMALDTGCVWGGQLSAVRVDGGRQELVQVGCRQAQRPGA</sequence>
<dbReference type="PATRIC" id="fig|983917.3.peg.1762"/>
<dbReference type="NCBIfam" id="NF001204">
    <property type="entry name" value="PRK00166.1"/>
    <property type="match status" value="1"/>
</dbReference>
<evidence type="ECO:0000259" key="9">
    <source>
        <dbReference type="Pfam" id="PF00149"/>
    </source>
</evidence>
<dbReference type="InterPro" id="IPR004843">
    <property type="entry name" value="Calcineurin-like_PHP"/>
</dbReference>
<evidence type="ECO:0000313" key="10">
    <source>
        <dbReference type="EMBL" id="BAL95163.1"/>
    </source>
</evidence>
<dbReference type="NCBIfam" id="TIGR00668">
    <property type="entry name" value="apaH"/>
    <property type="match status" value="1"/>
</dbReference>
<dbReference type="Gene3D" id="3.60.21.10">
    <property type="match status" value="1"/>
</dbReference>
<dbReference type="AlphaFoldDB" id="I0HQ76"/>
<evidence type="ECO:0000256" key="3">
    <source>
        <dbReference type="ARBA" id="ARBA00012506"/>
    </source>
</evidence>
<dbReference type="Pfam" id="PF00149">
    <property type="entry name" value="Metallophos"/>
    <property type="match status" value="1"/>
</dbReference>
<comment type="catalytic activity">
    <reaction evidence="8">
        <text>P(1),P(4)-bis(5'-adenosyl) tetraphosphate + H2O = 2 ADP + 2 H(+)</text>
        <dbReference type="Rhea" id="RHEA:24252"/>
        <dbReference type="ChEBI" id="CHEBI:15377"/>
        <dbReference type="ChEBI" id="CHEBI:15378"/>
        <dbReference type="ChEBI" id="CHEBI:58141"/>
        <dbReference type="ChEBI" id="CHEBI:456216"/>
        <dbReference type="EC" id="3.6.1.41"/>
    </reaction>
</comment>
<dbReference type="GO" id="GO:0008803">
    <property type="term" value="F:bis(5'-nucleosyl)-tetraphosphatase (symmetrical) activity"/>
    <property type="evidence" value="ECO:0007669"/>
    <property type="project" value="UniProtKB-EC"/>
</dbReference>
<dbReference type="EC" id="3.6.1.41" evidence="3"/>
<dbReference type="STRING" id="983917.RGE_18220"/>
<keyword evidence="11" id="KW-1185">Reference proteome</keyword>
<dbReference type="CDD" id="cd07422">
    <property type="entry name" value="MPP_ApaH"/>
    <property type="match status" value="1"/>
</dbReference>
<feature type="domain" description="Calcineurin-like phosphoesterase" evidence="9">
    <location>
        <begin position="2"/>
        <end position="125"/>
    </location>
</feature>
<proteinExistence type="inferred from homology"/>
<keyword evidence="4 10" id="KW-0378">Hydrolase</keyword>
<dbReference type="InterPro" id="IPR004617">
    <property type="entry name" value="ApaH"/>
</dbReference>
<accession>I0HQ76</accession>
<dbReference type="EMBL" id="AP012320">
    <property type="protein sequence ID" value="BAL95163.1"/>
    <property type="molecule type" value="Genomic_DNA"/>
</dbReference>
<evidence type="ECO:0000313" key="11">
    <source>
        <dbReference type="Proteomes" id="UP000007883"/>
    </source>
</evidence>
<dbReference type="KEGG" id="rge:RGE_18220"/>
<dbReference type="HOGENOM" id="CLU_056184_1_0_4"/>
<dbReference type="RefSeq" id="WP_014428026.1">
    <property type="nucleotide sequence ID" value="NC_017075.1"/>
</dbReference>
<comment type="similarity">
    <text evidence="2">Belongs to the Ap4A hydrolase family.</text>
</comment>
<reference evidence="10 11" key="1">
    <citation type="journal article" date="2012" name="J. Bacteriol.">
        <title>Complete genome sequence of phototrophic betaproteobacterium Rubrivivax gelatinosus IL144.</title>
        <authorList>
            <person name="Nagashima S."/>
            <person name="Kamimura A."/>
            <person name="Shimizu T."/>
            <person name="Nakamura-isaki S."/>
            <person name="Aono E."/>
            <person name="Sakamoto K."/>
            <person name="Ichikawa N."/>
            <person name="Nakazawa H."/>
            <person name="Sekine M."/>
            <person name="Yamazaki S."/>
            <person name="Fujita N."/>
            <person name="Shimada K."/>
            <person name="Hanada S."/>
            <person name="Nagashima K.V.P."/>
        </authorList>
    </citation>
    <scope>NUCLEOTIDE SEQUENCE [LARGE SCALE GENOMIC DNA]</scope>
    <source>
        <strain evidence="11">NBRC 100245 / IL144</strain>
    </source>
</reference>
<evidence type="ECO:0000256" key="2">
    <source>
        <dbReference type="ARBA" id="ARBA00005419"/>
    </source>
</evidence>
<evidence type="ECO:0000256" key="1">
    <source>
        <dbReference type="ARBA" id="ARBA00003413"/>
    </source>
</evidence>
<evidence type="ECO:0000256" key="6">
    <source>
        <dbReference type="ARBA" id="ARBA00032248"/>
    </source>
</evidence>
<comment type="function">
    <text evidence="1">Hydrolyzes diadenosine 5',5'''-P1,P4-tetraphosphate to yield ADP.</text>
</comment>
<dbReference type="InterPro" id="IPR029052">
    <property type="entry name" value="Metallo-depent_PP-like"/>
</dbReference>
<evidence type="ECO:0000256" key="7">
    <source>
        <dbReference type="ARBA" id="ARBA00033210"/>
    </source>
</evidence>
<dbReference type="eggNOG" id="COG0639">
    <property type="taxonomic scope" value="Bacteria"/>
</dbReference>